<dbReference type="GO" id="GO:0006935">
    <property type="term" value="P:chemotaxis"/>
    <property type="evidence" value="ECO:0007669"/>
    <property type="project" value="InterPro"/>
</dbReference>
<dbReference type="PRINTS" id="PR00260">
    <property type="entry name" value="CHEMTRNSDUCR"/>
</dbReference>
<dbReference type="OrthoDB" id="9807021at2"/>
<dbReference type="SUPFAM" id="SSF58104">
    <property type="entry name" value="Methyl-accepting chemotaxis protein (MCP) signaling domain"/>
    <property type="match status" value="1"/>
</dbReference>
<comment type="similarity">
    <text evidence="2">Belongs to the methyl-accepting chemotaxis (MCP) protein family.</text>
</comment>
<proteinExistence type="inferred from homology"/>
<keyword evidence="6" id="KW-1185">Reference proteome</keyword>
<evidence type="ECO:0000313" key="6">
    <source>
        <dbReference type="Proteomes" id="UP000274033"/>
    </source>
</evidence>
<dbReference type="AlphaFoldDB" id="A0A3N9UJ51"/>
<evidence type="ECO:0000256" key="3">
    <source>
        <dbReference type="PROSITE-ProRule" id="PRU00284"/>
    </source>
</evidence>
<dbReference type="GO" id="GO:0004888">
    <property type="term" value="F:transmembrane signaling receptor activity"/>
    <property type="evidence" value="ECO:0007669"/>
    <property type="project" value="InterPro"/>
</dbReference>
<name>A0A3N9UJ51_9BACI</name>
<protein>
    <submittedName>
        <fullName evidence="5">Chemotaxis protein</fullName>
    </submittedName>
</protein>
<dbReference type="GO" id="GO:0016020">
    <property type="term" value="C:membrane"/>
    <property type="evidence" value="ECO:0007669"/>
    <property type="project" value="InterPro"/>
</dbReference>
<evidence type="ECO:0000313" key="5">
    <source>
        <dbReference type="EMBL" id="RQW76007.1"/>
    </source>
</evidence>
<dbReference type="Pfam" id="PF00015">
    <property type="entry name" value="MCPsignal"/>
    <property type="match status" value="1"/>
</dbReference>
<dbReference type="InterPro" id="IPR004090">
    <property type="entry name" value="Chemotax_Me-accpt_rcpt"/>
</dbReference>
<keyword evidence="1 3" id="KW-0807">Transducer</keyword>
<comment type="caution">
    <text evidence="5">The sequence shown here is derived from an EMBL/GenBank/DDBJ whole genome shotgun (WGS) entry which is preliminary data.</text>
</comment>
<dbReference type="InterPro" id="IPR004089">
    <property type="entry name" value="MCPsignal_dom"/>
</dbReference>
<sequence>MFNKIDSLEDIIRLIPLLKISIPADLSIAICDLEKFIAYYPGKSINLHIRVNQPLNPEEPLSIALRENKSLKANVPADFYGFEFTGTATPLHNQKGQIIGGIAVQLRRQTELREIADQISESLSQANEQILSVMKGSNSLADFSQELLNQSHQAGENVGKTTEVLSMMKRVADQTNLLGLNAAIEAARAGEKGRGFEVVANEIRRFSKETVTSTQSINETMNQMMEVTNIMSESIRKIAVIGQEQADSISQTSTFMGEIQELATKLNAFANKL</sequence>
<evidence type="ECO:0000256" key="1">
    <source>
        <dbReference type="ARBA" id="ARBA00023224"/>
    </source>
</evidence>
<dbReference type="Gene3D" id="1.10.287.950">
    <property type="entry name" value="Methyl-accepting chemotaxis protein"/>
    <property type="match status" value="1"/>
</dbReference>
<reference evidence="5 6" key="1">
    <citation type="journal article" date="2013" name="J. Microbiol.">
        <title>Lysinibacillus chungkukjangi sp. nov., isolated from Chungkukjang, Korean fermented soybean food.</title>
        <authorList>
            <person name="Kim S.J."/>
            <person name="Jang Y.H."/>
            <person name="Hamada M."/>
            <person name="Ahn J.H."/>
            <person name="Weon H.Y."/>
            <person name="Suzuki K."/>
            <person name="Whang K.S."/>
            <person name="Kwon S.W."/>
        </authorList>
    </citation>
    <scope>NUCLEOTIDE SEQUENCE [LARGE SCALE GENOMIC DNA]</scope>
    <source>
        <strain evidence="5 6">MCCC 1A12701</strain>
    </source>
</reference>
<dbReference type="EMBL" id="RRCT01000001">
    <property type="protein sequence ID" value="RQW76007.1"/>
    <property type="molecule type" value="Genomic_DNA"/>
</dbReference>
<dbReference type="PROSITE" id="PS50111">
    <property type="entry name" value="CHEMOTAXIS_TRANSDUC_2"/>
    <property type="match status" value="1"/>
</dbReference>
<organism evidence="5 6">
    <name type="scientific">Lysinibacillus composti</name>
    <dbReference type="NCBI Taxonomy" id="720633"/>
    <lineage>
        <taxon>Bacteria</taxon>
        <taxon>Bacillati</taxon>
        <taxon>Bacillota</taxon>
        <taxon>Bacilli</taxon>
        <taxon>Bacillales</taxon>
        <taxon>Bacillaceae</taxon>
        <taxon>Lysinibacillus</taxon>
    </lineage>
</organism>
<gene>
    <name evidence="5" type="ORF">EBB45_00155</name>
</gene>
<evidence type="ECO:0000259" key="4">
    <source>
        <dbReference type="PROSITE" id="PS50111"/>
    </source>
</evidence>
<dbReference type="Proteomes" id="UP000274033">
    <property type="component" value="Unassembled WGS sequence"/>
</dbReference>
<dbReference type="SMART" id="SM00283">
    <property type="entry name" value="MA"/>
    <property type="match status" value="1"/>
</dbReference>
<dbReference type="RefSeq" id="WP_124761417.1">
    <property type="nucleotide sequence ID" value="NZ_JAFBDY010000001.1"/>
</dbReference>
<dbReference type="GO" id="GO:0007165">
    <property type="term" value="P:signal transduction"/>
    <property type="evidence" value="ECO:0007669"/>
    <property type="project" value="UniProtKB-KW"/>
</dbReference>
<feature type="domain" description="Methyl-accepting transducer" evidence="4">
    <location>
        <begin position="111"/>
        <end position="273"/>
    </location>
</feature>
<dbReference type="PANTHER" id="PTHR32089">
    <property type="entry name" value="METHYL-ACCEPTING CHEMOTAXIS PROTEIN MCPB"/>
    <property type="match status" value="1"/>
</dbReference>
<evidence type="ECO:0000256" key="2">
    <source>
        <dbReference type="ARBA" id="ARBA00029447"/>
    </source>
</evidence>
<dbReference type="PANTHER" id="PTHR32089:SF112">
    <property type="entry name" value="LYSOZYME-LIKE PROTEIN-RELATED"/>
    <property type="match status" value="1"/>
</dbReference>
<accession>A0A3N9UJ51</accession>